<reference evidence="2 3" key="1">
    <citation type="submission" date="2019-04" db="EMBL/GenBank/DDBJ databases">
        <title>Novel bacteriophages capable of disrupting biofilms from clinical strains of Aeromonas hydrophila with intrinsic antibiotic resistance.</title>
        <authorList>
            <person name="Kabwe M."/>
            <person name="Brown T.L."/>
            <person name="Speirs L."/>
            <person name="Ku H."/>
            <person name="Leach M."/>
            <person name="Chan H.T."/>
            <person name="Petrovski S."/>
            <person name="Lock P."/>
            <person name="Tucci J."/>
        </authorList>
    </citation>
    <scope>NUCLEOTIDE SEQUENCE [LARGE SCALE GENOMIC DNA]</scope>
</reference>
<keyword evidence="1" id="KW-1133">Transmembrane helix</keyword>
<evidence type="ECO:0000313" key="3">
    <source>
        <dbReference type="Proteomes" id="UP000319466"/>
    </source>
</evidence>
<organism evidence="2 3">
    <name type="scientific">Aeromonas phage LAh_6</name>
    <dbReference type="NCBI Taxonomy" id="2591030"/>
    <lineage>
        <taxon>Viruses</taxon>
        <taxon>Duplodnaviria</taxon>
        <taxon>Heunggongvirae</taxon>
        <taxon>Uroviricota</taxon>
        <taxon>Caudoviricetes</taxon>
        <taxon>Grimontviridae</taxon>
        <taxon>Lahexavirus</taxon>
        <taxon>Lahexavirus LAh6</taxon>
    </lineage>
</organism>
<dbReference type="Proteomes" id="UP000319466">
    <property type="component" value="Segment"/>
</dbReference>
<feature type="transmembrane region" description="Helical" evidence="1">
    <location>
        <begin position="40"/>
        <end position="61"/>
    </location>
</feature>
<keyword evidence="1" id="KW-0812">Transmembrane</keyword>
<gene>
    <name evidence="2" type="ORF">LAh6_101</name>
</gene>
<evidence type="ECO:0000313" key="2">
    <source>
        <dbReference type="EMBL" id="QDH46580.1"/>
    </source>
</evidence>
<sequence>MSGLLLGILYIVIGLIAATCYQVIVRFFQNGRLYDEDSIISFIVAIFWPAAIPATVLTWLFSSIVCNFNDVSEKIYDKLSSKKDLK</sequence>
<name>A0A513ZZX9_9CAUD</name>
<dbReference type="EMBL" id="MK838112">
    <property type="protein sequence ID" value="QDH46580.1"/>
    <property type="molecule type" value="Genomic_DNA"/>
</dbReference>
<accession>A0A513ZZX9</accession>
<proteinExistence type="predicted"/>
<evidence type="ECO:0000256" key="1">
    <source>
        <dbReference type="SAM" id="Phobius"/>
    </source>
</evidence>
<keyword evidence="3" id="KW-1185">Reference proteome</keyword>
<feature type="transmembrane region" description="Helical" evidence="1">
    <location>
        <begin position="6"/>
        <end position="28"/>
    </location>
</feature>
<keyword evidence="1" id="KW-0472">Membrane</keyword>
<protein>
    <submittedName>
        <fullName evidence="2">Uncharacterized protein</fullName>
    </submittedName>
</protein>